<name>D0L6U9_GORB4</name>
<dbReference type="EMBL" id="CP001802">
    <property type="protein sequence ID" value="ACY23659.1"/>
    <property type="molecule type" value="Genomic_DNA"/>
</dbReference>
<dbReference type="STRING" id="526226.Gbro_4526"/>
<dbReference type="eggNOG" id="ENOG5033I16">
    <property type="taxonomic scope" value="Bacteria"/>
</dbReference>
<evidence type="ECO:0008006" key="4">
    <source>
        <dbReference type="Google" id="ProtNLM"/>
    </source>
</evidence>
<evidence type="ECO:0000256" key="1">
    <source>
        <dbReference type="SAM" id="Phobius"/>
    </source>
</evidence>
<accession>D0L6U9</accession>
<reference evidence="3" key="1">
    <citation type="submission" date="2009-10" db="EMBL/GenBank/DDBJ databases">
        <title>The complete chromosome of Gordonia bronchialis DSM 43247.</title>
        <authorList>
            <consortium name="US DOE Joint Genome Institute (JGI-PGF)"/>
            <person name="Lucas S."/>
            <person name="Copeland A."/>
            <person name="Lapidus A."/>
            <person name="Glavina del Rio T."/>
            <person name="Dalin E."/>
            <person name="Tice H."/>
            <person name="Bruce D."/>
            <person name="Goodwin L."/>
            <person name="Pitluck S."/>
            <person name="Kyrpides N."/>
            <person name="Mavromatis K."/>
            <person name="Ivanova N."/>
            <person name="Ovchinnikova G."/>
            <person name="Saunders E."/>
            <person name="Brettin T."/>
            <person name="Detter J.C."/>
            <person name="Han C."/>
            <person name="Larimer F."/>
            <person name="Land M."/>
            <person name="Hauser L."/>
            <person name="Markowitz V."/>
            <person name="Cheng J.-F."/>
            <person name="Hugenholtz P."/>
            <person name="Woyke T."/>
            <person name="Wu D."/>
            <person name="Jando M."/>
            <person name="Schneider S."/>
            <person name="Goeker M."/>
            <person name="Klenk H.-P."/>
            <person name="Eisen J.A."/>
        </authorList>
    </citation>
    <scope>NUCLEOTIDE SEQUENCE [LARGE SCALE GENOMIC DNA]</scope>
    <source>
        <strain evidence="3">ATCC 25592 / DSM 43247 / BCRC 13721 / JCM 3198 / KCTC 3076 / NBRC 16047 / NCTC 10667</strain>
    </source>
</reference>
<feature type="transmembrane region" description="Helical" evidence="1">
    <location>
        <begin position="97"/>
        <end position="123"/>
    </location>
</feature>
<feature type="transmembrane region" description="Helical" evidence="1">
    <location>
        <begin position="56"/>
        <end position="76"/>
    </location>
</feature>
<dbReference type="HOGENOM" id="CLU_136033_0_0_11"/>
<keyword evidence="1" id="KW-1133">Transmembrane helix</keyword>
<proteinExistence type="predicted"/>
<organism evidence="2 3">
    <name type="scientific">Gordonia bronchialis (strain ATCC 25592 / DSM 43247 / BCRC 13721 / JCM 3198 / KCTC 3076 / NBRC 16047 / NCTC 10667)</name>
    <name type="common">Rhodococcus bronchialis</name>
    <dbReference type="NCBI Taxonomy" id="526226"/>
    <lineage>
        <taxon>Bacteria</taxon>
        <taxon>Bacillati</taxon>
        <taxon>Actinomycetota</taxon>
        <taxon>Actinomycetes</taxon>
        <taxon>Mycobacteriales</taxon>
        <taxon>Gordoniaceae</taxon>
        <taxon>Gordonia</taxon>
    </lineage>
</organism>
<keyword evidence="1" id="KW-0472">Membrane</keyword>
<evidence type="ECO:0000313" key="3">
    <source>
        <dbReference type="Proteomes" id="UP000001219"/>
    </source>
</evidence>
<sequence length="161" mass="16647">MNYISTALIAVAAVGFILYRQTTERPIKDNPVKLPMILGIIGVIETADYLKSGPHLTAGAITAVLLGFVVAAAIAVPRAHSMRIYRNTSGIMVRKGTAVTVVLWFAAIAAHVALSIGVPVVFGEGVGHGLSGLDGATLLIYLAVSLGVQGLIAKSRVAAIC</sequence>
<dbReference type="Proteomes" id="UP000001219">
    <property type="component" value="Chromosome"/>
</dbReference>
<evidence type="ECO:0000313" key="2">
    <source>
        <dbReference type="EMBL" id="ACY23659.1"/>
    </source>
</evidence>
<keyword evidence="1" id="KW-0812">Transmembrane</keyword>
<feature type="transmembrane region" description="Helical" evidence="1">
    <location>
        <begin position="135"/>
        <end position="153"/>
    </location>
</feature>
<keyword evidence="3" id="KW-1185">Reference proteome</keyword>
<gene>
    <name evidence="2" type="ordered locus">Gbro_4526</name>
</gene>
<feature type="transmembrane region" description="Helical" evidence="1">
    <location>
        <begin position="6"/>
        <end position="22"/>
    </location>
</feature>
<reference evidence="2 3" key="2">
    <citation type="journal article" date="2010" name="Stand. Genomic Sci.">
        <title>Complete genome sequence of Gordonia bronchialis type strain (3410).</title>
        <authorList>
            <person name="Ivanova N."/>
            <person name="Sikorski J."/>
            <person name="Jando M."/>
            <person name="Lapidus A."/>
            <person name="Nolan M."/>
            <person name="Lucas S."/>
            <person name="Del Rio T.G."/>
            <person name="Tice H."/>
            <person name="Copeland A."/>
            <person name="Cheng J.F."/>
            <person name="Chen F."/>
            <person name="Bruce D."/>
            <person name="Goodwin L."/>
            <person name="Pitluck S."/>
            <person name="Mavromatis K."/>
            <person name="Ovchinnikova G."/>
            <person name="Pati A."/>
            <person name="Chen A."/>
            <person name="Palaniappan K."/>
            <person name="Land M."/>
            <person name="Hauser L."/>
            <person name="Chang Y.J."/>
            <person name="Jeffries C.D."/>
            <person name="Chain P."/>
            <person name="Saunders E."/>
            <person name="Han C."/>
            <person name="Detter J.C."/>
            <person name="Brettin T."/>
            <person name="Rohde M."/>
            <person name="Goker M."/>
            <person name="Bristow J."/>
            <person name="Eisen J.A."/>
            <person name="Markowitz V."/>
            <person name="Hugenholtz P."/>
            <person name="Klenk H.P."/>
            <person name="Kyrpides N.C."/>
        </authorList>
    </citation>
    <scope>NUCLEOTIDE SEQUENCE [LARGE SCALE GENOMIC DNA]</scope>
    <source>
        <strain evidence="3">ATCC 25592 / DSM 43247 / BCRC 13721 / JCM 3198 / KCTC 3076 / NBRC 16047 / NCTC 10667</strain>
    </source>
</reference>
<dbReference type="OrthoDB" id="4773689at2"/>
<protein>
    <recommendedName>
        <fullName evidence="4">Integral membrane protein</fullName>
    </recommendedName>
</protein>
<dbReference type="KEGG" id="gbr:Gbro_4526"/>
<dbReference type="AlphaFoldDB" id="D0L6U9"/>